<keyword evidence="1" id="KW-0175">Coiled coil</keyword>
<accession>A0A858SVJ8</accession>
<protein>
    <submittedName>
        <fullName evidence="2">Uncharacterized protein</fullName>
    </submittedName>
</protein>
<feature type="coiled-coil region" evidence="1">
    <location>
        <begin position="17"/>
        <end position="76"/>
    </location>
</feature>
<gene>
    <name evidence="2" type="ORF">G3256_10230</name>
</gene>
<dbReference type="EMBL" id="CP048788">
    <property type="protein sequence ID" value="QJF51511.1"/>
    <property type="molecule type" value="Genomic_DNA"/>
</dbReference>
<dbReference type="AlphaFoldDB" id="A0A858SVJ8"/>
<dbReference type="KEGG" id="rpon:G3256_10230"/>
<evidence type="ECO:0000256" key="1">
    <source>
        <dbReference type="SAM" id="Coils"/>
    </source>
</evidence>
<organism evidence="2 3">
    <name type="scientific">Roseobacter ponti</name>
    <dbReference type="NCBI Taxonomy" id="1891787"/>
    <lineage>
        <taxon>Bacteria</taxon>
        <taxon>Pseudomonadati</taxon>
        <taxon>Pseudomonadota</taxon>
        <taxon>Alphaproteobacteria</taxon>
        <taxon>Rhodobacterales</taxon>
        <taxon>Roseobacteraceae</taxon>
        <taxon>Roseobacter</taxon>
    </lineage>
</organism>
<name>A0A858SVJ8_9RHOB</name>
<proteinExistence type="predicted"/>
<reference evidence="2 3" key="1">
    <citation type="submission" date="2020-02" db="EMBL/GenBank/DDBJ databases">
        <title>Genome sequence of Roseobacter ponti.</title>
        <authorList>
            <person name="Hollensteiner J."/>
            <person name="Schneider D."/>
            <person name="Poehlein A."/>
            <person name="Daniel R."/>
        </authorList>
    </citation>
    <scope>NUCLEOTIDE SEQUENCE [LARGE SCALE GENOMIC DNA]</scope>
    <source>
        <strain evidence="2 3">DSM 106830</strain>
    </source>
</reference>
<sequence length="114" mass="12463">MTLLTQEHVASQSEDLLNSVIGSIKDLRKEIEDLKEKVSAGEGLDTTKDSRTVASARALLKTCQEVENRLVECRSKSSGIARGGYALDLEKARLEIGCKLDRLRCTRGAGQLSE</sequence>
<evidence type="ECO:0000313" key="2">
    <source>
        <dbReference type="EMBL" id="QJF51511.1"/>
    </source>
</evidence>
<keyword evidence="3" id="KW-1185">Reference proteome</keyword>
<dbReference type="Proteomes" id="UP000503308">
    <property type="component" value="Chromosome"/>
</dbReference>
<dbReference type="RefSeq" id="WP_169640729.1">
    <property type="nucleotide sequence ID" value="NZ_CP048788.1"/>
</dbReference>
<evidence type="ECO:0000313" key="3">
    <source>
        <dbReference type="Proteomes" id="UP000503308"/>
    </source>
</evidence>